<reference evidence="2 3" key="1">
    <citation type="submission" date="2018-05" db="EMBL/GenBank/DDBJ databases">
        <title>Paenibacillus flagellatus sp. nov., isolated from selenium mineral soil.</title>
        <authorList>
            <person name="Dai X."/>
        </authorList>
    </citation>
    <scope>NUCLEOTIDE SEQUENCE [LARGE SCALE GENOMIC DNA]</scope>
    <source>
        <strain evidence="2 3">DXL2</strain>
    </source>
</reference>
<protein>
    <submittedName>
        <fullName evidence="2">Uncharacterized protein</fullName>
    </submittedName>
</protein>
<gene>
    <name evidence="2" type="ORF">DLM86_17435</name>
</gene>
<comment type="caution">
    <text evidence="2">The sequence shown here is derived from an EMBL/GenBank/DDBJ whole genome shotgun (WGS) entry which is preliminary data.</text>
</comment>
<evidence type="ECO:0000313" key="2">
    <source>
        <dbReference type="EMBL" id="PYI53544.1"/>
    </source>
</evidence>
<name>A0A2V5K6G1_9BACL</name>
<dbReference type="EMBL" id="QJVJ01000007">
    <property type="protein sequence ID" value="PYI53544.1"/>
    <property type="molecule type" value="Genomic_DNA"/>
</dbReference>
<evidence type="ECO:0000256" key="1">
    <source>
        <dbReference type="SAM" id="MobiDB-lite"/>
    </source>
</evidence>
<dbReference type="RefSeq" id="WP_110841316.1">
    <property type="nucleotide sequence ID" value="NZ_QJVJ01000007.1"/>
</dbReference>
<organism evidence="2 3">
    <name type="scientific">Paenibacillus flagellatus</name>
    <dbReference type="NCBI Taxonomy" id="2211139"/>
    <lineage>
        <taxon>Bacteria</taxon>
        <taxon>Bacillati</taxon>
        <taxon>Bacillota</taxon>
        <taxon>Bacilli</taxon>
        <taxon>Bacillales</taxon>
        <taxon>Paenibacillaceae</taxon>
        <taxon>Paenibacillus</taxon>
    </lineage>
</organism>
<dbReference type="Proteomes" id="UP000247476">
    <property type="component" value="Unassembled WGS sequence"/>
</dbReference>
<accession>A0A2V5K6G1</accession>
<sequence>MEHEYVRYATTLDRAALRVRTESYPSAETEAMSRIEADPQWRLVLELPEPYREALLLDARCGLPVKENGGAAGRSRRNGKLARRESAGETIGEAEGGDER</sequence>
<feature type="region of interest" description="Disordered" evidence="1">
    <location>
        <begin position="67"/>
        <end position="100"/>
    </location>
</feature>
<dbReference type="AlphaFoldDB" id="A0A2V5K6G1"/>
<keyword evidence="3" id="KW-1185">Reference proteome</keyword>
<proteinExistence type="predicted"/>
<evidence type="ECO:0000313" key="3">
    <source>
        <dbReference type="Proteomes" id="UP000247476"/>
    </source>
</evidence>